<dbReference type="InterPro" id="IPR029044">
    <property type="entry name" value="Nucleotide-diphossugar_trans"/>
</dbReference>
<evidence type="ECO:0000313" key="3">
    <source>
        <dbReference type="EMBL" id="MEX6686387.1"/>
    </source>
</evidence>
<reference evidence="3 4" key="1">
    <citation type="submission" date="2023-07" db="EMBL/GenBank/DDBJ databases">
        <authorList>
            <person name="Lian W.-H."/>
        </authorList>
    </citation>
    <scope>NUCLEOTIDE SEQUENCE [LARGE SCALE GENOMIC DNA]</scope>
    <source>
        <strain evidence="3 4">SYSU DXS3180</strain>
    </source>
</reference>
<evidence type="ECO:0000259" key="2">
    <source>
        <dbReference type="Pfam" id="PF00535"/>
    </source>
</evidence>
<dbReference type="PANTHER" id="PTHR43630:SF2">
    <property type="entry name" value="GLYCOSYLTRANSFERASE"/>
    <property type="match status" value="1"/>
</dbReference>
<dbReference type="EC" id="2.4.-.-" evidence="3"/>
<dbReference type="PANTHER" id="PTHR43630">
    <property type="entry name" value="POLY-BETA-1,6-N-ACETYL-D-GLUCOSAMINE SYNTHASE"/>
    <property type="match status" value="1"/>
</dbReference>
<dbReference type="Proteomes" id="UP001560573">
    <property type="component" value="Unassembled WGS sequence"/>
</dbReference>
<protein>
    <submittedName>
        <fullName evidence="3">Glycosyltransferase family 2 protein</fullName>
        <ecNumber evidence="3">2.4.-.-</ecNumber>
    </submittedName>
</protein>
<keyword evidence="3" id="KW-0808">Transferase</keyword>
<dbReference type="GO" id="GO:0016757">
    <property type="term" value="F:glycosyltransferase activity"/>
    <property type="evidence" value="ECO:0007669"/>
    <property type="project" value="UniProtKB-KW"/>
</dbReference>
<evidence type="ECO:0000256" key="1">
    <source>
        <dbReference type="ARBA" id="ARBA00038494"/>
    </source>
</evidence>
<dbReference type="Gene3D" id="3.90.550.10">
    <property type="entry name" value="Spore Coat Polysaccharide Biosynthesis Protein SpsA, Chain A"/>
    <property type="match status" value="1"/>
</dbReference>
<dbReference type="EMBL" id="JAULBC010000001">
    <property type="protein sequence ID" value="MEX6686387.1"/>
    <property type="molecule type" value="Genomic_DNA"/>
</dbReference>
<sequence>MLDISIVIIAKNEASDIAECIKSARTISNDIVVTDTGSIDCTTRIAKECGAHVVNATWINYGVARNVGAAMAKHDWIIALDADERITPDLAEAIRRIDCDDPDLAFGFERKNYFRKKRIRFGDWGHDIVYRLYNRTCSKWQNVPVHEILQGDNLVKRKIQGRLLHYTVASMHEYTNKIARYAFLSAGKYMEQKRRPNFFKKIFSAPVNFMACYFLRLGFLDGKEGFIIAVYTAWYSYLKYHYFSEMYKKTHDLNLGRALSKSIVSR</sequence>
<comment type="caution">
    <text evidence="3">The sequence shown here is derived from an EMBL/GenBank/DDBJ whole genome shotgun (WGS) entry which is preliminary data.</text>
</comment>
<dbReference type="InterPro" id="IPR001173">
    <property type="entry name" value="Glyco_trans_2-like"/>
</dbReference>
<proteinExistence type="inferred from homology"/>
<gene>
    <name evidence="3" type="ORF">QTN47_02720</name>
</gene>
<keyword evidence="4" id="KW-1185">Reference proteome</keyword>
<dbReference type="CDD" id="cd02511">
    <property type="entry name" value="Beta4Glucosyltransferase"/>
    <property type="match status" value="1"/>
</dbReference>
<feature type="domain" description="Glycosyltransferase 2-like" evidence="2">
    <location>
        <begin position="5"/>
        <end position="159"/>
    </location>
</feature>
<dbReference type="RefSeq" id="WP_369327784.1">
    <property type="nucleotide sequence ID" value="NZ_JAULBC010000001.1"/>
</dbReference>
<evidence type="ECO:0000313" key="4">
    <source>
        <dbReference type="Proteomes" id="UP001560573"/>
    </source>
</evidence>
<dbReference type="Pfam" id="PF00535">
    <property type="entry name" value="Glycos_transf_2"/>
    <property type="match status" value="1"/>
</dbReference>
<dbReference type="SUPFAM" id="SSF53448">
    <property type="entry name" value="Nucleotide-diphospho-sugar transferases"/>
    <property type="match status" value="1"/>
</dbReference>
<comment type="similarity">
    <text evidence="1">Belongs to the glycosyltransferase 2 family. WaaE/KdtX subfamily.</text>
</comment>
<keyword evidence="3" id="KW-0328">Glycosyltransferase</keyword>
<organism evidence="3 4">
    <name type="scientific">Danxiaibacter flavus</name>
    <dbReference type="NCBI Taxonomy" id="3049108"/>
    <lineage>
        <taxon>Bacteria</taxon>
        <taxon>Pseudomonadati</taxon>
        <taxon>Bacteroidota</taxon>
        <taxon>Chitinophagia</taxon>
        <taxon>Chitinophagales</taxon>
        <taxon>Chitinophagaceae</taxon>
        <taxon>Danxiaibacter</taxon>
    </lineage>
</organism>
<accession>A0ABV3Z945</accession>
<name>A0ABV3Z945_9BACT</name>